<dbReference type="PANTHER" id="PTHR44757">
    <property type="entry name" value="DIGUANYLATE CYCLASE DGCP"/>
    <property type="match status" value="1"/>
</dbReference>
<keyword evidence="1" id="KW-1133">Transmembrane helix</keyword>
<evidence type="ECO:0000256" key="1">
    <source>
        <dbReference type="SAM" id="Phobius"/>
    </source>
</evidence>
<dbReference type="OrthoDB" id="9814202at2"/>
<evidence type="ECO:0000259" key="2">
    <source>
        <dbReference type="PROSITE" id="PS50883"/>
    </source>
</evidence>
<dbReference type="InterPro" id="IPR007892">
    <property type="entry name" value="CHASE4"/>
</dbReference>
<keyword evidence="1" id="KW-0472">Membrane</keyword>
<dbReference type="InterPro" id="IPR052155">
    <property type="entry name" value="Biofilm_reg_signaling"/>
</dbReference>
<dbReference type="Proteomes" id="UP000028181">
    <property type="component" value="Chromosome I"/>
</dbReference>
<dbReference type="Pfam" id="PF00990">
    <property type="entry name" value="GGDEF"/>
    <property type="match status" value="1"/>
</dbReference>
<dbReference type="PANTHER" id="PTHR44757:SF2">
    <property type="entry name" value="BIOFILM ARCHITECTURE MAINTENANCE PROTEIN MBAA"/>
    <property type="match status" value="1"/>
</dbReference>
<keyword evidence="1" id="KW-0812">Transmembrane</keyword>
<feature type="transmembrane region" description="Helical" evidence="1">
    <location>
        <begin position="12"/>
        <end position="37"/>
    </location>
</feature>
<dbReference type="PROSITE" id="PS50883">
    <property type="entry name" value="EAL"/>
    <property type="match status" value="1"/>
</dbReference>
<dbReference type="InterPro" id="IPR043128">
    <property type="entry name" value="Rev_trsase/Diguanyl_cyclase"/>
</dbReference>
<dbReference type="NCBIfam" id="TIGR00254">
    <property type="entry name" value="GGDEF"/>
    <property type="match status" value="1"/>
</dbReference>
<dbReference type="SMART" id="SM00052">
    <property type="entry name" value="EAL"/>
    <property type="match status" value="1"/>
</dbReference>
<feature type="transmembrane region" description="Helical" evidence="1">
    <location>
        <begin position="254"/>
        <end position="274"/>
    </location>
</feature>
<dbReference type="CDD" id="cd01949">
    <property type="entry name" value="GGDEF"/>
    <property type="match status" value="1"/>
</dbReference>
<dbReference type="SMART" id="SM00267">
    <property type="entry name" value="GGDEF"/>
    <property type="match status" value="1"/>
</dbReference>
<gene>
    <name evidence="4" type="ORF">RG540_CH01370</name>
</gene>
<dbReference type="SUPFAM" id="SSF55073">
    <property type="entry name" value="Nucleotide cyclase"/>
    <property type="match status" value="1"/>
</dbReference>
<keyword evidence="5" id="KW-1185">Reference proteome</keyword>
<dbReference type="eggNOG" id="COG5001">
    <property type="taxonomic scope" value="Bacteria"/>
</dbReference>
<dbReference type="Pfam" id="PF00563">
    <property type="entry name" value="EAL"/>
    <property type="match status" value="1"/>
</dbReference>
<protein>
    <submittedName>
        <fullName evidence="4">Diguanylate cyclase/phosphodiesterase</fullName>
    </submittedName>
</protein>
<dbReference type="InterPro" id="IPR001633">
    <property type="entry name" value="EAL_dom"/>
</dbReference>
<feature type="domain" description="EAL" evidence="2">
    <location>
        <begin position="457"/>
        <end position="705"/>
    </location>
</feature>
<dbReference type="PATRIC" id="fig|1028800.3.peg.139"/>
<evidence type="ECO:0000259" key="3">
    <source>
        <dbReference type="PROSITE" id="PS50887"/>
    </source>
</evidence>
<dbReference type="RefSeq" id="WP_038583590.1">
    <property type="nucleotide sequence ID" value="NZ_HG938353.1"/>
</dbReference>
<dbReference type="EMBL" id="HG938353">
    <property type="protein sequence ID" value="CDN46332.1"/>
    <property type="molecule type" value="Genomic_DNA"/>
</dbReference>
<dbReference type="GeneID" id="24257281"/>
<organism evidence="4 5">
    <name type="scientific">Neorhizobium galegae bv. orientalis str. HAMBI 540</name>
    <dbReference type="NCBI Taxonomy" id="1028800"/>
    <lineage>
        <taxon>Bacteria</taxon>
        <taxon>Pseudomonadati</taxon>
        <taxon>Pseudomonadota</taxon>
        <taxon>Alphaproteobacteria</taxon>
        <taxon>Hyphomicrobiales</taxon>
        <taxon>Rhizobiaceae</taxon>
        <taxon>Rhizobium/Agrobacterium group</taxon>
        <taxon>Neorhizobium</taxon>
    </lineage>
</organism>
<dbReference type="InterPro" id="IPR000160">
    <property type="entry name" value="GGDEF_dom"/>
</dbReference>
<feature type="domain" description="GGDEF" evidence="3">
    <location>
        <begin position="319"/>
        <end position="448"/>
    </location>
</feature>
<dbReference type="CDD" id="cd01948">
    <property type="entry name" value="EAL"/>
    <property type="match status" value="1"/>
</dbReference>
<accession>A0A068SJT7</accession>
<dbReference type="PROSITE" id="PS50887">
    <property type="entry name" value="GGDEF"/>
    <property type="match status" value="1"/>
</dbReference>
<dbReference type="HOGENOM" id="CLU_000445_91_2_5"/>
<reference evidence="5" key="1">
    <citation type="journal article" date="2014" name="BMC Genomics">
        <title>Genome sequencing of two Neorhizobium galegae strains reveals a noeT gene responsible for the unusual acetylation of the nodulation factors.</title>
        <authorList>
            <person name="Osterman J."/>
            <person name="Marsh J."/>
            <person name="Laine P.K."/>
            <person name="Zeng Z."/>
            <person name="Alatalo E."/>
            <person name="Sullivan J.T."/>
            <person name="Young J.P."/>
            <person name="Thomas-Oates J."/>
            <person name="Paulin L."/>
            <person name="Lindstrom K."/>
        </authorList>
    </citation>
    <scope>NUCLEOTIDE SEQUENCE [LARGE SCALE GENOMIC DNA]</scope>
    <source>
        <strain evidence="5">HAMBI 540</strain>
    </source>
</reference>
<evidence type="ECO:0000313" key="5">
    <source>
        <dbReference type="Proteomes" id="UP000028181"/>
    </source>
</evidence>
<sequence length="707" mass="76511">MLARRPKESREGYSVFIATSLLLLVAVILGGMGAHVVDRMRSSANALDDNRAILAAEAAVSSFKGKLAATVRDNAVWDEAYKAITQGDRDAWTYENWGKTSADYALYDGVVLTAPAGGKSIAYLKANIIDPHEYLGAKFLGQTESAARPGMDPTVNFFRSGDDIIAVASEAVQPFGSQVEDSQYYILSFFKTLTSEVVAEMAKDHQLPELHITYRPAADLLNLPLTDIDRIEVARLAWPSAAPGNTIFDEVRPFIAAAIAVLGVYLVGVLYAGWSETRRLKSLADRARHEATHDSLSGLLNRLGLIEGMDRLMQANKSRMLVLHLIDLDGFKAVNDAWGHAIGDQLIRLVAEALRDIHPDAAGVARLGGDEFALIQLGSANLAELDDQLLERLKKPFFIEGRTIEIGASIGVASRDDAEDAHELLRRADMALYEAKETGRGCAIIYHPDLDRQREKIAALESELRRALQKDEIQPVFQPLASAASGDITGVEALARWRRAEGAIGPDAFIPLAEKCGLIDILGLQMLRKSIVASKAWAPLSLSVNVSPIQLCNLNFAGDVLAVLEEEGFDPSRLTLEITEAVLMSNPEQARRSITALKSAGIRFALDDFGAGYASIGTLREFGFDRMKIDRSLVQAMDDGSTGRNVLTATISLAMALGIPVTAEGIESADQADALRVAGCDQLQGYLVGRPMGRDELVSWLASSIAA</sequence>
<name>A0A068SJT7_NEOGA</name>
<dbReference type="Gene3D" id="3.30.70.270">
    <property type="match status" value="1"/>
</dbReference>
<dbReference type="Pfam" id="PF05228">
    <property type="entry name" value="CHASE4"/>
    <property type="match status" value="1"/>
</dbReference>
<dbReference type="InterPro" id="IPR035919">
    <property type="entry name" value="EAL_sf"/>
</dbReference>
<dbReference type="Gene3D" id="3.20.20.450">
    <property type="entry name" value="EAL domain"/>
    <property type="match status" value="1"/>
</dbReference>
<dbReference type="InterPro" id="IPR029787">
    <property type="entry name" value="Nucleotide_cyclase"/>
</dbReference>
<dbReference type="KEGG" id="ngg:RG540_CH01370"/>
<dbReference type="SUPFAM" id="SSF141868">
    <property type="entry name" value="EAL domain-like"/>
    <property type="match status" value="1"/>
</dbReference>
<evidence type="ECO:0000313" key="4">
    <source>
        <dbReference type="EMBL" id="CDN46332.1"/>
    </source>
</evidence>
<proteinExistence type="predicted"/>
<dbReference type="AlphaFoldDB" id="A0A068SJT7"/>